<protein>
    <recommendedName>
        <fullName evidence="7">Phosphatidylglycerol--prolipoprotein diacylglyceryl transferase</fullName>
        <ecNumber evidence="7">2.5.1.145</ecNumber>
    </recommendedName>
</protein>
<keyword evidence="5 7" id="KW-1133">Transmembrane helix</keyword>
<keyword evidence="3 7" id="KW-0808">Transferase</keyword>
<dbReference type="PROSITE" id="PS01311">
    <property type="entry name" value="LGT"/>
    <property type="match status" value="1"/>
</dbReference>
<feature type="transmembrane region" description="Helical" evidence="7">
    <location>
        <begin position="225"/>
        <end position="247"/>
    </location>
</feature>
<comment type="similarity">
    <text evidence="1 7">Belongs to the Lgt family.</text>
</comment>
<evidence type="ECO:0000256" key="4">
    <source>
        <dbReference type="ARBA" id="ARBA00022692"/>
    </source>
</evidence>
<dbReference type="EC" id="2.5.1.145" evidence="7"/>
<dbReference type="PANTHER" id="PTHR30589:SF0">
    <property type="entry name" value="PHOSPHATIDYLGLYCEROL--PROLIPOPROTEIN DIACYLGLYCERYL TRANSFERASE"/>
    <property type="match status" value="1"/>
</dbReference>
<dbReference type="RefSeq" id="WP_261670926.1">
    <property type="nucleotide sequence ID" value="NZ_JARUJP010000001.1"/>
</dbReference>
<gene>
    <name evidence="7 8" type="primary">lgt</name>
    <name evidence="8" type="ORF">P8V03_01320</name>
</gene>
<evidence type="ECO:0000313" key="8">
    <source>
        <dbReference type="EMBL" id="MDW8799793.1"/>
    </source>
</evidence>
<comment type="function">
    <text evidence="7">Catalyzes the transfer of the diacylglyceryl group from phosphatidylglycerol to the sulfhydryl group of the N-terminal cysteine of a prolipoprotein, the first step in the formation of mature lipoproteins.</text>
</comment>
<accession>A0ABU4JPA5</accession>
<name>A0ABU4JPA5_9CLOT</name>
<dbReference type="Proteomes" id="UP001281656">
    <property type="component" value="Unassembled WGS sequence"/>
</dbReference>
<feature type="transmembrane region" description="Helical" evidence="7">
    <location>
        <begin position="196"/>
        <end position="213"/>
    </location>
</feature>
<evidence type="ECO:0000313" key="9">
    <source>
        <dbReference type="Proteomes" id="UP001281656"/>
    </source>
</evidence>
<feature type="binding site" evidence="7">
    <location>
        <position position="130"/>
    </location>
    <ligand>
        <name>a 1,2-diacyl-sn-glycero-3-phospho-(1'-sn-glycerol)</name>
        <dbReference type="ChEBI" id="CHEBI:64716"/>
    </ligand>
</feature>
<proteinExistence type="inferred from homology"/>
<feature type="transmembrane region" description="Helical" evidence="7">
    <location>
        <begin position="170"/>
        <end position="189"/>
    </location>
</feature>
<comment type="pathway">
    <text evidence="7">Protein modification; lipoprotein biosynthesis (diacylglyceryl transfer).</text>
</comment>
<keyword evidence="4 7" id="KW-0812">Transmembrane</keyword>
<dbReference type="NCBIfam" id="TIGR00544">
    <property type="entry name" value="lgt"/>
    <property type="match status" value="1"/>
</dbReference>
<evidence type="ECO:0000256" key="3">
    <source>
        <dbReference type="ARBA" id="ARBA00022679"/>
    </source>
</evidence>
<comment type="caution">
    <text evidence="8">The sequence shown here is derived from an EMBL/GenBank/DDBJ whole genome shotgun (WGS) entry which is preliminary data.</text>
</comment>
<feature type="transmembrane region" description="Helical" evidence="7">
    <location>
        <begin position="45"/>
        <end position="67"/>
    </location>
</feature>
<evidence type="ECO:0000256" key="1">
    <source>
        <dbReference type="ARBA" id="ARBA00007150"/>
    </source>
</evidence>
<evidence type="ECO:0000256" key="2">
    <source>
        <dbReference type="ARBA" id="ARBA00022475"/>
    </source>
</evidence>
<dbReference type="HAMAP" id="MF_01147">
    <property type="entry name" value="Lgt"/>
    <property type="match status" value="1"/>
</dbReference>
<keyword evidence="6 7" id="KW-0472">Membrane</keyword>
<dbReference type="GO" id="GO:0008961">
    <property type="term" value="F:phosphatidylglycerol-prolipoprotein diacylglyceryl transferase activity"/>
    <property type="evidence" value="ECO:0007669"/>
    <property type="project" value="UniProtKB-EC"/>
</dbReference>
<organism evidence="8 9">
    <name type="scientific">Clostridium tanneri</name>
    <dbReference type="NCBI Taxonomy" id="3037988"/>
    <lineage>
        <taxon>Bacteria</taxon>
        <taxon>Bacillati</taxon>
        <taxon>Bacillota</taxon>
        <taxon>Clostridia</taxon>
        <taxon>Eubacteriales</taxon>
        <taxon>Clostridiaceae</taxon>
        <taxon>Clostridium</taxon>
    </lineage>
</organism>
<dbReference type="PANTHER" id="PTHR30589">
    <property type="entry name" value="PROLIPOPROTEIN DIACYLGLYCERYL TRANSFERASE"/>
    <property type="match status" value="1"/>
</dbReference>
<sequence>MNPIAFSINGFEIRWYGIIIALGVTSALILANFNCKMKRFDFEKLLDTFLIAFPFSIIGARLYYVIFQFDDYRYNLIDVFNIRQGGLAIHGGVLLGLTAAYIYTRKKKYDFLFMADIAAPSLILGQAIGRWGNFFNGEAHGGPVSYEFIQKFPLFIQKGMYIDGSYYHPTFLYESLWNICVCLVLIYLLSKTLKKGYVIFSYIGLYSLGRFFIEGLRTDSLMLGSIRVAQLVSLSGVLLSIVFFILVHKGSGEKNKENNKA</sequence>
<feature type="transmembrane region" description="Helical" evidence="7">
    <location>
        <begin position="87"/>
        <end position="104"/>
    </location>
</feature>
<evidence type="ECO:0000256" key="7">
    <source>
        <dbReference type="HAMAP-Rule" id="MF_01147"/>
    </source>
</evidence>
<reference evidence="8 9" key="1">
    <citation type="submission" date="2023-04" db="EMBL/GenBank/DDBJ databases">
        <title>Clostridium tannerae sp. nov., isolated from the fecal material of an alpaca.</title>
        <authorList>
            <person name="Miller S."/>
            <person name="Hendry M."/>
            <person name="King J."/>
            <person name="Sankaranarayanan K."/>
            <person name="Lawson P.A."/>
        </authorList>
    </citation>
    <scope>NUCLEOTIDE SEQUENCE [LARGE SCALE GENOMIC DNA]</scope>
    <source>
        <strain evidence="8 9">A1-XYC3</strain>
    </source>
</reference>
<evidence type="ECO:0000256" key="5">
    <source>
        <dbReference type="ARBA" id="ARBA00022989"/>
    </source>
</evidence>
<keyword evidence="9" id="KW-1185">Reference proteome</keyword>
<comment type="subcellular location">
    <subcellularLocation>
        <location evidence="7">Cell membrane</location>
        <topology evidence="7">Multi-pass membrane protein</topology>
    </subcellularLocation>
</comment>
<evidence type="ECO:0000256" key="6">
    <source>
        <dbReference type="ARBA" id="ARBA00023136"/>
    </source>
</evidence>
<comment type="catalytic activity">
    <reaction evidence="7">
        <text>L-cysteinyl-[prolipoprotein] + a 1,2-diacyl-sn-glycero-3-phospho-(1'-sn-glycerol) = an S-1,2-diacyl-sn-glyceryl-L-cysteinyl-[prolipoprotein] + sn-glycerol 1-phosphate + H(+)</text>
        <dbReference type="Rhea" id="RHEA:56712"/>
        <dbReference type="Rhea" id="RHEA-COMP:14679"/>
        <dbReference type="Rhea" id="RHEA-COMP:14680"/>
        <dbReference type="ChEBI" id="CHEBI:15378"/>
        <dbReference type="ChEBI" id="CHEBI:29950"/>
        <dbReference type="ChEBI" id="CHEBI:57685"/>
        <dbReference type="ChEBI" id="CHEBI:64716"/>
        <dbReference type="ChEBI" id="CHEBI:140658"/>
        <dbReference type="EC" id="2.5.1.145"/>
    </reaction>
</comment>
<feature type="transmembrane region" description="Helical" evidence="7">
    <location>
        <begin position="13"/>
        <end position="33"/>
    </location>
</feature>
<dbReference type="EMBL" id="JARUJP010000001">
    <property type="protein sequence ID" value="MDW8799793.1"/>
    <property type="molecule type" value="Genomic_DNA"/>
</dbReference>
<dbReference type="InterPro" id="IPR001640">
    <property type="entry name" value="Lgt"/>
</dbReference>
<dbReference type="Pfam" id="PF01790">
    <property type="entry name" value="LGT"/>
    <property type="match status" value="1"/>
</dbReference>
<keyword evidence="2 7" id="KW-1003">Cell membrane</keyword>
<feature type="transmembrane region" description="Helical" evidence="7">
    <location>
        <begin position="111"/>
        <end position="129"/>
    </location>
</feature>